<keyword evidence="3" id="KW-1185">Reference proteome</keyword>
<organism evidence="2 3">
    <name type="scientific">Neptunomonas qingdaonensis</name>
    <dbReference type="NCBI Taxonomy" id="1045558"/>
    <lineage>
        <taxon>Bacteria</taxon>
        <taxon>Pseudomonadati</taxon>
        <taxon>Pseudomonadota</taxon>
        <taxon>Gammaproteobacteria</taxon>
        <taxon>Oceanospirillales</taxon>
        <taxon>Oceanospirillaceae</taxon>
        <taxon>Neptunomonas</taxon>
    </lineage>
</organism>
<dbReference type="EMBL" id="FOOU01000007">
    <property type="protein sequence ID" value="SFG46908.1"/>
    <property type="molecule type" value="Genomic_DNA"/>
</dbReference>
<protein>
    <submittedName>
        <fullName evidence="2">Uncharacterized protein</fullName>
    </submittedName>
</protein>
<evidence type="ECO:0000313" key="2">
    <source>
        <dbReference type="EMBL" id="SFG46908.1"/>
    </source>
</evidence>
<feature type="transmembrane region" description="Helical" evidence="1">
    <location>
        <begin position="67"/>
        <end position="86"/>
    </location>
</feature>
<keyword evidence="1" id="KW-0472">Membrane</keyword>
<reference evidence="3" key="1">
    <citation type="submission" date="2016-10" db="EMBL/GenBank/DDBJ databases">
        <authorList>
            <person name="Varghese N."/>
            <person name="Submissions S."/>
        </authorList>
    </citation>
    <scope>NUCLEOTIDE SEQUENCE [LARGE SCALE GENOMIC DNA]</scope>
    <source>
        <strain evidence="3">CGMCC 1.10971</strain>
    </source>
</reference>
<keyword evidence="1" id="KW-0812">Transmembrane</keyword>
<proteinExistence type="predicted"/>
<dbReference type="Proteomes" id="UP000198623">
    <property type="component" value="Unassembled WGS sequence"/>
</dbReference>
<evidence type="ECO:0000313" key="3">
    <source>
        <dbReference type="Proteomes" id="UP000198623"/>
    </source>
</evidence>
<keyword evidence="1" id="KW-1133">Transmembrane helix</keyword>
<name>A0A1I2S269_9GAMM</name>
<feature type="transmembrane region" description="Helical" evidence="1">
    <location>
        <begin position="38"/>
        <end position="61"/>
    </location>
</feature>
<dbReference type="AlphaFoldDB" id="A0A1I2S269"/>
<gene>
    <name evidence="2" type="ORF">SAMN05216175_10779</name>
</gene>
<evidence type="ECO:0000256" key="1">
    <source>
        <dbReference type="SAM" id="Phobius"/>
    </source>
</evidence>
<accession>A0A1I2S269</accession>
<sequence>MDTLTNIIYFSYHDGAFGRQGGRYTVIMGAAVTLKDHLTFSILTVFLFSLLSLLFALCLSWEDKSNVSYFLFASFMLAVLGSVLCTKKSISIAEVSSLLNSVRGK</sequence>